<name>A0A7R8XFL6_9CRUS</name>
<dbReference type="PANTHER" id="PTHR43000">
    <property type="entry name" value="DTDP-D-GLUCOSE 4,6-DEHYDRATASE-RELATED"/>
    <property type="match status" value="1"/>
</dbReference>
<dbReference type="Gene3D" id="3.40.50.720">
    <property type="entry name" value="NAD(P)-binding Rossmann-like Domain"/>
    <property type="match status" value="1"/>
</dbReference>
<feature type="domain" description="NAD(P)-binding" evidence="4">
    <location>
        <begin position="2"/>
        <end position="307"/>
    </location>
</feature>
<dbReference type="GO" id="GO:0009225">
    <property type="term" value="P:nucleotide-sugar metabolic process"/>
    <property type="evidence" value="ECO:0007669"/>
    <property type="project" value="InterPro"/>
</dbReference>
<evidence type="ECO:0000256" key="3">
    <source>
        <dbReference type="ARBA" id="ARBA00023239"/>
    </source>
</evidence>
<dbReference type="InterPro" id="IPR016040">
    <property type="entry name" value="NAD(P)-bd_dom"/>
</dbReference>
<dbReference type="InterPro" id="IPR036291">
    <property type="entry name" value="NAD(P)-bd_dom_sf"/>
</dbReference>
<dbReference type="SUPFAM" id="SSF51735">
    <property type="entry name" value="NAD(P)-binding Rossmann-fold domains"/>
    <property type="match status" value="1"/>
</dbReference>
<evidence type="ECO:0000259" key="4">
    <source>
        <dbReference type="Pfam" id="PF16363"/>
    </source>
</evidence>
<evidence type="ECO:0000313" key="5">
    <source>
        <dbReference type="EMBL" id="CAD7245343.1"/>
    </source>
</evidence>
<dbReference type="NCBIfam" id="TIGR01181">
    <property type="entry name" value="dTDP_gluc_dehyt"/>
    <property type="match status" value="1"/>
</dbReference>
<dbReference type="Gene3D" id="3.90.25.10">
    <property type="entry name" value="UDP-galactose 4-epimerase, domain 1"/>
    <property type="match status" value="1"/>
</dbReference>
<organism evidence="5">
    <name type="scientific">Darwinula stevensoni</name>
    <dbReference type="NCBI Taxonomy" id="69355"/>
    <lineage>
        <taxon>Eukaryota</taxon>
        <taxon>Metazoa</taxon>
        <taxon>Ecdysozoa</taxon>
        <taxon>Arthropoda</taxon>
        <taxon>Crustacea</taxon>
        <taxon>Oligostraca</taxon>
        <taxon>Ostracoda</taxon>
        <taxon>Podocopa</taxon>
        <taxon>Podocopida</taxon>
        <taxon>Darwinulocopina</taxon>
        <taxon>Darwinuloidea</taxon>
        <taxon>Darwinulidae</taxon>
        <taxon>Darwinula</taxon>
    </lineage>
</organism>
<proteinExistence type="predicted"/>
<dbReference type="GO" id="GO:0008460">
    <property type="term" value="F:dTDP-glucose 4,6-dehydratase activity"/>
    <property type="evidence" value="ECO:0007669"/>
    <property type="project" value="InterPro"/>
</dbReference>
<comment type="cofactor">
    <cofactor evidence="1">
        <name>NAD(+)</name>
        <dbReference type="ChEBI" id="CHEBI:57540"/>
    </cofactor>
</comment>
<dbReference type="EMBL" id="LR900352">
    <property type="protein sequence ID" value="CAD7245343.1"/>
    <property type="molecule type" value="Genomic_DNA"/>
</dbReference>
<accession>A0A7R8XFL6</accession>
<protein>
    <recommendedName>
        <fullName evidence="4">NAD(P)-binding domain-containing protein</fullName>
    </recommendedName>
</protein>
<dbReference type="AlphaFoldDB" id="A0A7R8XFL6"/>
<keyword evidence="2" id="KW-0520">NAD</keyword>
<keyword evidence="6" id="KW-1185">Reference proteome</keyword>
<gene>
    <name evidence="5" type="ORF">DSTB1V02_LOCUS5217</name>
</gene>
<dbReference type="OrthoDB" id="6235964at2759"/>
<evidence type="ECO:0000256" key="2">
    <source>
        <dbReference type="ARBA" id="ARBA00023027"/>
    </source>
</evidence>
<dbReference type="EMBL" id="CAJPEV010000835">
    <property type="protein sequence ID" value="CAG0888944.1"/>
    <property type="molecule type" value="Genomic_DNA"/>
</dbReference>
<sequence>MLDYLLETYPDYLVVNVDSLSYAADPENTKEAERFDRYVFVHGDITQSDLLRETFEKYAINAVMHFAAESHVDNSLKDPGAFVHSNILGSYTLLEVARRYWEKQNWLKEARFHHVSTDEVYGSLGPYGLFTEESPYQPNSPYSASKASSDFLARAYHHSFGMNLTISNCSNNYGPRQHDEKLIPTVIRSCFEEKEIPIYGDGKNIRDWLYVKDHVRAVDLIFHRGTSGQTYNVGCQNEKTNLELLNLLCSCMDRLFPRRGGTSYEALQTFVKDRAGHDRRYAIDNHKIQTQLGFSITSSFEEKLQETVSWYWSRYSSRSAKKSS</sequence>
<dbReference type="InterPro" id="IPR005888">
    <property type="entry name" value="dTDP_Gluc_deHydtase"/>
</dbReference>
<keyword evidence="3" id="KW-0456">Lyase</keyword>
<dbReference type="Proteomes" id="UP000677054">
    <property type="component" value="Unassembled WGS sequence"/>
</dbReference>
<reference evidence="5" key="1">
    <citation type="submission" date="2020-11" db="EMBL/GenBank/DDBJ databases">
        <authorList>
            <person name="Tran Van P."/>
        </authorList>
    </citation>
    <scope>NUCLEOTIDE SEQUENCE</scope>
</reference>
<evidence type="ECO:0000256" key="1">
    <source>
        <dbReference type="ARBA" id="ARBA00001911"/>
    </source>
</evidence>
<evidence type="ECO:0000313" key="6">
    <source>
        <dbReference type="Proteomes" id="UP000677054"/>
    </source>
</evidence>
<dbReference type="CDD" id="cd05246">
    <property type="entry name" value="dTDP_GD_SDR_e"/>
    <property type="match status" value="1"/>
</dbReference>
<dbReference type="Pfam" id="PF16363">
    <property type="entry name" value="GDP_Man_Dehyd"/>
    <property type="match status" value="1"/>
</dbReference>